<comment type="subunit">
    <text evidence="9">The complex comprises the extracytoplasmic solute receptor protein and the two transmembrane proteins.</text>
</comment>
<comment type="similarity">
    <text evidence="8 9">Belongs to the TRAP transporter small permease family.</text>
</comment>
<dbReference type="PANTHER" id="PTHR35011:SF11">
    <property type="entry name" value="TRAP TRANSPORTER SMALL PERMEASE PROTEIN"/>
    <property type="match status" value="1"/>
</dbReference>
<keyword evidence="4 9" id="KW-0997">Cell inner membrane</keyword>
<organism evidence="11 12">
    <name type="scientific">Rubellimicrobium roseum</name>
    <dbReference type="NCBI Taxonomy" id="687525"/>
    <lineage>
        <taxon>Bacteria</taxon>
        <taxon>Pseudomonadati</taxon>
        <taxon>Pseudomonadota</taxon>
        <taxon>Alphaproteobacteria</taxon>
        <taxon>Rhodobacterales</taxon>
        <taxon>Roseobacteraceae</taxon>
        <taxon>Rubellimicrobium</taxon>
    </lineage>
</organism>
<dbReference type="RefSeq" id="WP_139083229.1">
    <property type="nucleotide sequence ID" value="NZ_VDFV01000044.1"/>
</dbReference>
<evidence type="ECO:0000256" key="6">
    <source>
        <dbReference type="ARBA" id="ARBA00022989"/>
    </source>
</evidence>
<proteinExistence type="inferred from homology"/>
<protein>
    <recommendedName>
        <fullName evidence="9">TRAP transporter small permease protein</fullName>
    </recommendedName>
</protein>
<feature type="transmembrane region" description="Helical" evidence="9">
    <location>
        <begin position="107"/>
        <end position="127"/>
    </location>
</feature>
<comment type="caution">
    <text evidence="11">The sequence shown here is derived from an EMBL/GenBank/DDBJ whole genome shotgun (WGS) entry which is preliminary data.</text>
</comment>
<evidence type="ECO:0000256" key="3">
    <source>
        <dbReference type="ARBA" id="ARBA00022475"/>
    </source>
</evidence>
<keyword evidence="6 9" id="KW-1133">Transmembrane helix</keyword>
<sequence length="183" mass="19856">MAEDTSATSGLVRLVRTLNALTTVTLYLAAFGLVLMTALVAWQVFSRYVLDDSPNWTEATSILIMSWFIFLGAAVGVRENFHMGFDVLLYVLPVSAKVWLRSISDLAVLAFGIGMVVYGGQLIVQTWPSPIPVLQLPGGFAYMPVTAGGVLIALFATERLVLRFAGMEVEHDPSLDDATLSEV</sequence>
<evidence type="ECO:0000259" key="10">
    <source>
        <dbReference type="Pfam" id="PF04290"/>
    </source>
</evidence>
<feature type="transmembrane region" description="Helical" evidence="9">
    <location>
        <begin position="20"/>
        <end position="44"/>
    </location>
</feature>
<dbReference type="Proteomes" id="UP000305709">
    <property type="component" value="Unassembled WGS sequence"/>
</dbReference>
<dbReference type="InterPro" id="IPR007387">
    <property type="entry name" value="TRAP_DctQ"/>
</dbReference>
<gene>
    <name evidence="11" type="ORF">FHG71_18745</name>
</gene>
<dbReference type="EMBL" id="VDFV01000044">
    <property type="protein sequence ID" value="TNC64215.1"/>
    <property type="molecule type" value="Genomic_DNA"/>
</dbReference>
<keyword evidence="3" id="KW-1003">Cell membrane</keyword>
<evidence type="ECO:0000313" key="12">
    <source>
        <dbReference type="Proteomes" id="UP000305709"/>
    </source>
</evidence>
<dbReference type="InterPro" id="IPR055348">
    <property type="entry name" value="DctQ"/>
</dbReference>
<evidence type="ECO:0000256" key="1">
    <source>
        <dbReference type="ARBA" id="ARBA00004429"/>
    </source>
</evidence>
<keyword evidence="5 9" id="KW-0812">Transmembrane</keyword>
<evidence type="ECO:0000256" key="7">
    <source>
        <dbReference type="ARBA" id="ARBA00023136"/>
    </source>
</evidence>
<feature type="transmembrane region" description="Helical" evidence="9">
    <location>
        <begin position="56"/>
        <end position="75"/>
    </location>
</feature>
<evidence type="ECO:0000256" key="2">
    <source>
        <dbReference type="ARBA" id="ARBA00022448"/>
    </source>
</evidence>
<feature type="domain" description="Tripartite ATP-independent periplasmic transporters DctQ component" evidence="10">
    <location>
        <begin position="36"/>
        <end position="164"/>
    </location>
</feature>
<reference evidence="11 12" key="1">
    <citation type="submission" date="2019-06" db="EMBL/GenBank/DDBJ databases">
        <authorList>
            <person name="Jiang L."/>
        </authorList>
    </citation>
    <scope>NUCLEOTIDE SEQUENCE [LARGE SCALE GENOMIC DNA]</scope>
    <source>
        <strain evidence="11 12">YIM 48858</strain>
    </source>
</reference>
<evidence type="ECO:0000256" key="5">
    <source>
        <dbReference type="ARBA" id="ARBA00022692"/>
    </source>
</evidence>
<evidence type="ECO:0000256" key="4">
    <source>
        <dbReference type="ARBA" id="ARBA00022519"/>
    </source>
</evidence>
<name>A0A5C4NC85_9RHOB</name>
<keyword evidence="7 9" id="KW-0472">Membrane</keyword>
<dbReference type="Pfam" id="PF04290">
    <property type="entry name" value="DctQ"/>
    <property type="match status" value="1"/>
</dbReference>
<evidence type="ECO:0000256" key="8">
    <source>
        <dbReference type="ARBA" id="ARBA00038436"/>
    </source>
</evidence>
<keyword evidence="12" id="KW-1185">Reference proteome</keyword>
<comment type="function">
    <text evidence="9">Part of the tripartite ATP-independent periplasmic (TRAP) transport system.</text>
</comment>
<dbReference type="AlphaFoldDB" id="A0A5C4NC85"/>
<evidence type="ECO:0000313" key="11">
    <source>
        <dbReference type="EMBL" id="TNC64215.1"/>
    </source>
</evidence>
<dbReference type="GO" id="GO:0022857">
    <property type="term" value="F:transmembrane transporter activity"/>
    <property type="evidence" value="ECO:0007669"/>
    <property type="project" value="UniProtKB-UniRule"/>
</dbReference>
<feature type="transmembrane region" description="Helical" evidence="9">
    <location>
        <begin position="139"/>
        <end position="157"/>
    </location>
</feature>
<dbReference type="OrthoDB" id="4964541at2"/>
<dbReference type="GO" id="GO:0005886">
    <property type="term" value="C:plasma membrane"/>
    <property type="evidence" value="ECO:0007669"/>
    <property type="project" value="UniProtKB-SubCell"/>
</dbReference>
<evidence type="ECO:0000256" key="9">
    <source>
        <dbReference type="RuleBase" id="RU369079"/>
    </source>
</evidence>
<keyword evidence="2 9" id="KW-0813">Transport</keyword>
<accession>A0A5C4NC85</accession>
<dbReference type="GO" id="GO:0015740">
    <property type="term" value="P:C4-dicarboxylate transport"/>
    <property type="evidence" value="ECO:0007669"/>
    <property type="project" value="TreeGrafter"/>
</dbReference>
<comment type="subcellular location">
    <subcellularLocation>
        <location evidence="1 9">Cell inner membrane</location>
        <topology evidence="1 9">Multi-pass membrane protein</topology>
    </subcellularLocation>
</comment>
<dbReference type="PANTHER" id="PTHR35011">
    <property type="entry name" value="2,3-DIKETO-L-GULONATE TRAP TRANSPORTER SMALL PERMEASE PROTEIN YIAM"/>
    <property type="match status" value="1"/>
</dbReference>